<keyword evidence="2" id="KW-1185">Reference proteome</keyword>
<reference evidence="1 2" key="1">
    <citation type="journal article" date="2012" name="Sci. Rep.">
        <title>Genomic perspectives on the evolution of fungal entomopathogenicity in Beauveria bassiana.</title>
        <authorList>
            <person name="Xiao G."/>
            <person name="Ying S.H."/>
            <person name="Zheng P."/>
            <person name="Wang Z.L."/>
            <person name="Zhang S."/>
            <person name="Xie X.Q."/>
            <person name="Shang Y."/>
            <person name="St Leger R.J."/>
            <person name="Zhao G.P."/>
            <person name="Wang C."/>
            <person name="Feng M.G."/>
        </authorList>
    </citation>
    <scope>NUCLEOTIDE SEQUENCE [LARGE SCALE GENOMIC DNA]</scope>
    <source>
        <strain evidence="1 2">ARSEF 2860</strain>
    </source>
</reference>
<protein>
    <submittedName>
        <fullName evidence="1">Uncharacterized protein</fullName>
    </submittedName>
</protein>
<dbReference type="EMBL" id="JH725192">
    <property type="protein sequence ID" value="EJP62096.1"/>
    <property type="molecule type" value="Genomic_DNA"/>
</dbReference>
<dbReference type="RefSeq" id="XP_008602339.1">
    <property type="nucleotide sequence ID" value="XM_008604117.1"/>
</dbReference>
<dbReference type="HOGENOM" id="CLU_1895811_0_0_1"/>
<evidence type="ECO:0000313" key="1">
    <source>
        <dbReference type="EMBL" id="EJP62096.1"/>
    </source>
</evidence>
<dbReference type="Proteomes" id="UP000002762">
    <property type="component" value="Unassembled WGS sequence"/>
</dbReference>
<name>J5JEE3_BEAB2</name>
<accession>J5JEE3</accession>
<gene>
    <name evidence="1" type="ORF">BBA_09020</name>
</gene>
<dbReference type="AlphaFoldDB" id="J5JEE3"/>
<organism evidence="1 2">
    <name type="scientific">Beauveria bassiana (strain ARSEF 2860)</name>
    <name type="common">White muscardine disease fungus</name>
    <name type="synonym">Tritirachium shiotae</name>
    <dbReference type="NCBI Taxonomy" id="655819"/>
    <lineage>
        <taxon>Eukaryota</taxon>
        <taxon>Fungi</taxon>
        <taxon>Dikarya</taxon>
        <taxon>Ascomycota</taxon>
        <taxon>Pezizomycotina</taxon>
        <taxon>Sordariomycetes</taxon>
        <taxon>Hypocreomycetidae</taxon>
        <taxon>Hypocreales</taxon>
        <taxon>Cordycipitaceae</taxon>
        <taxon>Beauveria</taxon>
    </lineage>
</organism>
<dbReference type="InParanoid" id="J5JEE3"/>
<evidence type="ECO:0000313" key="2">
    <source>
        <dbReference type="Proteomes" id="UP000002762"/>
    </source>
</evidence>
<proteinExistence type="predicted"/>
<dbReference type="GeneID" id="19892032"/>
<sequence>MRYTNTNHVAVEAQKSEALSVGHIGGSAYNDSVSTKPITDFFDMGGNCFPIVVFWKLCYINKVLRSRVQYQIRFAGMVNTDNPHPHAPARQLHCEVSQAAASPGNDNPLASSRLASLQGRQDGDSSTKHRCRLC</sequence>